<dbReference type="PANTHER" id="PTHR37984">
    <property type="entry name" value="PROTEIN CBG26694"/>
    <property type="match status" value="1"/>
</dbReference>
<dbReference type="CDD" id="cd01647">
    <property type="entry name" value="RT_LTR"/>
    <property type="match status" value="1"/>
</dbReference>
<dbReference type="InterPro" id="IPR041577">
    <property type="entry name" value="RT_RNaseH_2"/>
</dbReference>
<protein>
    <recommendedName>
        <fullName evidence="2">Reverse transcriptase domain-containing protein</fullName>
    </recommendedName>
</protein>
<proteinExistence type="predicted"/>
<dbReference type="PANTHER" id="PTHR37984:SF5">
    <property type="entry name" value="PROTEIN NYNRIN-LIKE"/>
    <property type="match status" value="1"/>
</dbReference>
<dbReference type="InterPro" id="IPR043128">
    <property type="entry name" value="Rev_trsase/Diguanyl_cyclase"/>
</dbReference>
<feature type="domain" description="Reverse transcriptase" evidence="2">
    <location>
        <begin position="1"/>
        <end position="152"/>
    </location>
</feature>
<evidence type="ECO:0000259" key="2">
    <source>
        <dbReference type="PROSITE" id="PS50878"/>
    </source>
</evidence>
<evidence type="ECO:0000313" key="3">
    <source>
        <dbReference type="EnsemblPlants" id="TuG1812S0000890800.01.T01.s_cds28704"/>
    </source>
</evidence>
<reference evidence="4" key="1">
    <citation type="journal article" date="2013" name="Nature">
        <title>Draft genome of the wheat A-genome progenitor Triticum urartu.</title>
        <authorList>
            <person name="Ling H.Q."/>
            <person name="Zhao S."/>
            <person name="Liu D."/>
            <person name="Wang J."/>
            <person name="Sun H."/>
            <person name="Zhang C."/>
            <person name="Fan H."/>
            <person name="Li D."/>
            <person name="Dong L."/>
            <person name="Tao Y."/>
            <person name="Gao C."/>
            <person name="Wu H."/>
            <person name="Li Y."/>
            <person name="Cui Y."/>
            <person name="Guo X."/>
            <person name="Zheng S."/>
            <person name="Wang B."/>
            <person name="Yu K."/>
            <person name="Liang Q."/>
            <person name="Yang W."/>
            <person name="Lou X."/>
            <person name="Chen J."/>
            <person name="Feng M."/>
            <person name="Jian J."/>
            <person name="Zhang X."/>
            <person name="Luo G."/>
            <person name="Jiang Y."/>
            <person name="Liu J."/>
            <person name="Wang Z."/>
            <person name="Sha Y."/>
            <person name="Zhang B."/>
            <person name="Wu H."/>
            <person name="Tang D."/>
            <person name="Shen Q."/>
            <person name="Xue P."/>
            <person name="Zou S."/>
            <person name="Wang X."/>
            <person name="Liu X."/>
            <person name="Wang F."/>
            <person name="Yang Y."/>
            <person name="An X."/>
            <person name="Dong Z."/>
            <person name="Zhang K."/>
            <person name="Zhang X."/>
            <person name="Luo M.C."/>
            <person name="Dvorak J."/>
            <person name="Tong Y."/>
            <person name="Wang J."/>
            <person name="Yang H."/>
            <person name="Li Z."/>
            <person name="Wang D."/>
            <person name="Zhang A."/>
            <person name="Wang J."/>
        </authorList>
    </citation>
    <scope>NUCLEOTIDE SEQUENCE</scope>
    <source>
        <strain evidence="4">cv. G1812</strain>
    </source>
</reference>
<keyword evidence="1" id="KW-0511">Multifunctional enzyme</keyword>
<dbReference type="InterPro" id="IPR043502">
    <property type="entry name" value="DNA/RNA_pol_sf"/>
</dbReference>
<dbReference type="Gramene" id="TuG1812S0000890800.01.T01">
    <property type="protein sequence ID" value="TuG1812S0000890800.01.T01.s_cds28704"/>
    <property type="gene ID" value="TuG1812S0000890800.01"/>
</dbReference>
<sequence>MCCDCRPINNITVRYRHPIPRLDDMLDELSGATIFSKIDLRSGYHQIRMREGDEWKTAFKTKSGLYEWLVMPFGLTNAPSTFMRSMNHVLRMFIGKFVVVYFDDILIYSKTLDEHVEHIRCVLAVLREEKLYANKEKCTFCIEKVVFLGFVVSGQGVEVDEEKVKAIREWMPPQNVSQVRSFLGLAGFYRQFVKDFSTIAAPMNELTKKYVPFKWANAQEKAFQELKEKLTSAPLLALPNFGKTFEIECDASGVGIGGVLMQEGRPIAYFSEKLSGPTLNYSVYDK</sequence>
<dbReference type="GO" id="GO:0003824">
    <property type="term" value="F:catalytic activity"/>
    <property type="evidence" value="ECO:0007669"/>
    <property type="project" value="UniProtKB-KW"/>
</dbReference>
<dbReference type="EnsemblPlants" id="TuG1812S0000890800.01.T01">
    <property type="protein sequence ID" value="TuG1812S0000890800.01.T01.s_cds28704"/>
    <property type="gene ID" value="TuG1812S0000890800.01"/>
</dbReference>
<name>A0A8R7RD11_TRIUA</name>
<dbReference type="FunFam" id="3.30.70.270:FF:000020">
    <property type="entry name" value="Transposon Tf2-6 polyprotein-like Protein"/>
    <property type="match status" value="1"/>
</dbReference>
<dbReference type="InterPro" id="IPR000477">
    <property type="entry name" value="RT_dom"/>
</dbReference>
<reference evidence="3" key="2">
    <citation type="submission" date="2022-06" db="UniProtKB">
        <authorList>
            <consortium name="EnsemblPlants"/>
        </authorList>
    </citation>
    <scope>IDENTIFICATION</scope>
</reference>
<organism evidence="3 4">
    <name type="scientific">Triticum urartu</name>
    <name type="common">Red wild einkorn</name>
    <name type="synonym">Crithodium urartu</name>
    <dbReference type="NCBI Taxonomy" id="4572"/>
    <lineage>
        <taxon>Eukaryota</taxon>
        <taxon>Viridiplantae</taxon>
        <taxon>Streptophyta</taxon>
        <taxon>Embryophyta</taxon>
        <taxon>Tracheophyta</taxon>
        <taxon>Spermatophyta</taxon>
        <taxon>Magnoliopsida</taxon>
        <taxon>Liliopsida</taxon>
        <taxon>Poales</taxon>
        <taxon>Poaceae</taxon>
        <taxon>BOP clade</taxon>
        <taxon>Pooideae</taxon>
        <taxon>Triticodae</taxon>
        <taxon>Triticeae</taxon>
        <taxon>Triticinae</taxon>
        <taxon>Triticum</taxon>
    </lineage>
</organism>
<dbReference type="Proteomes" id="UP000015106">
    <property type="component" value="Unassembled WGS sequence"/>
</dbReference>
<keyword evidence="4" id="KW-1185">Reference proteome</keyword>
<evidence type="ECO:0000313" key="4">
    <source>
        <dbReference type="Proteomes" id="UP000015106"/>
    </source>
</evidence>
<accession>A0A8R7RD11</accession>
<dbReference type="Pfam" id="PF17919">
    <property type="entry name" value="RT_RNaseH_2"/>
    <property type="match status" value="1"/>
</dbReference>
<dbReference type="Pfam" id="PF00078">
    <property type="entry name" value="RVT_1"/>
    <property type="match status" value="1"/>
</dbReference>
<dbReference type="AlphaFoldDB" id="A0A8R7RD11"/>
<dbReference type="InterPro" id="IPR050951">
    <property type="entry name" value="Retrovirus_Pol_polyprotein"/>
</dbReference>
<dbReference type="PROSITE" id="PS50878">
    <property type="entry name" value="RT_POL"/>
    <property type="match status" value="1"/>
</dbReference>
<dbReference type="SUPFAM" id="SSF56672">
    <property type="entry name" value="DNA/RNA polymerases"/>
    <property type="match status" value="1"/>
</dbReference>
<dbReference type="Gene3D" id="3.30.70.270">
    <property type="match status" value="2"/>
</dbReference>
<evidence type="ECO:0000256" key="1">
    <source>
        <dbReference type="ARBA" id="ARBA00023268"/>
    </source>
</evidence>